<keyword evidence="3 5" id="KW-0418">Kinase</keyword>
<reference evidence="5 6" key="1">
    <citation type="submission" date="2019-03" db="EMBL/GenBank/DDBJ databases">
        <title>Genomic Encyclopedia of Type Strains, Phase IV (KMG-IV): sequencing the most valuable type-strain genomes for metagenomic binning, comparative biology and taxonomic classification.</title>
        <authorList>
            <person name="Goeker M."/>
        </authorList>
    </citation>
    <scope>NUCLEOTIDE SEQUENCE [LARGE SCALE GENOMIC DNA]</scope>
    <source>
        <strain evidence="5 6">DSM 11603</strain>
    </source>
</reference>
<evidence type="ECO:0000256" key="3">
    <source>
        <dbReference type="ARBA" id="ARBA00022777"/>
    </source>
</evidence>
<dbReference type="AlphaFoldDB" id="A0A4V3DJL7"/>
<dbReference type="InterPro" id="IPR029056">
    <property type="entry name" value="Ribokinase-like"/>
</dbReference>
<gene>
    <name evidence="5" type="ORF">DES43_1424</name>
</gene>
<dbReference type="OrthoDB" id="7556723at2"/>
<dbReference type="PANTHER" id="PTHR43085">
    <property type="entry name" value="HEXOKINASE FAMILY MEMBER"/>
    <property type="match status" value="1"/>
</dbReference>
<keyword evidence="2" id="KW-0808">Transferase</keyword>
<dbReference type="Gene3D" id="3.40.1190.20">
    <property type="match status" value="1"/>
</dbReference>
<name>A0A4V3DJL7_9HYPH</name>
<dbReference type="InterPro" id="IPR011611">
    <property type="entry name" value="PfkB_dom"/>
</dbReference>
<evidence type="ECO:0000256" key="1">
    <source>
        <dbReference type="ARBA" id="ARBA00010688"/>
    </source>
</evidence>
<protein>
    <submittedName>
        <fullName evidence="5">Fructokinase</fullName>
    </submittedName>
</protein>
<sequence>MNHSSERPKIFGTGLIALDLVIGLDSEAPVHSWAGGTCGNVLTIMRYLGWDAYPIARMNGDPASERVRADLVRWGVSLDHTNCAPTGHTPIIIQQIKRARDGSPTHRFLWTCPHCGKRLPSYRPVTQHAVEEVARDLPGSSVFFMDRLSRAALSLAAEAAHAGAVVVFEPSGKSDEKQFAEAMKIAHVVKYSDQRLSEAGGAMTDASATLLEIQTLGSEGLRYRHRLAGQISDWSLCPSVPAPRVIDTCGAGDWCTAGILARAASRGLSGLREMDAQGLSEALRFGQVLAAWNCGFEGARGGMYSVETWEFQNQINAIMKGRPVLRTVARQERSAPSVACPACPPTLGAAASAST</sequence>
<dbReference type="EMBL" id="SNZF01000042">
    <property type="protein sequence ID" value="TDR30629.1"/>
    <property type="molecule type" value="Genomic_DNA"/>
</dbReference>
<dbReference type="GO" id="GO:0016301">
    <property type="term" value="F:kinase activity"/>
    <property type="evidence" value="ECO:0007669"/>
    <property type="project" value="UniProtKB-KW"/>
</dbReference>
<comment type="caution">
    <text evidence="5">The sequence shown here is derived from an EMBL/GenBank/DDBJ whole genome shotgun (WGS) entry which is preliminary data.</text>
</comment>
<proteinExistence type="inferred from homology"/>
<evidence type="ECO:0000259" key="4">
    <source>
        <dbReference type="Pfam" id="PF00294"/>
    </source>
</evidence>
<keyword evidence="6" id="KW-1185">Reference proteome</keyword>
<evidence type="ECO:0000313" key="5">
    <source>
        <dbReference type="EMBL" id="TDR30629.1"/>
    </source>
</evidence>
<dbReference type="RefSeq" id="WP_133676099.1">
    <property type="nucleotide sequence ID" value="NZ_SNZF01000042.1"/>
</dbReference>
<evidence type="ECO:0000313" key="6">
    <source>
        <dbReference type="Proteomes" id="UP000294958"/>
    </source>
</evidence>
<accession>A0A4V3DJL7</accession>
<organism evidence="5 6">
    <name type="scientific">Aquamicrobium defluvii</name>
    <dbReference type="NCBI Taxonomy" id="69279"/>
    <lineage>
        <taxon>Bacteria</taxon>
        <taxon>Pseudomonadati</taxon>
        <taxon>Pseudomonadota</taxon>
        <taxon>Alphaproteobacteria</taxon>
        <taxon>Hyphomicrobiales</taxon>
        <taxon>Phyllobacteriaceae</taxon>
        <taxon>Aquamicrobium</taxon>
    </lineage>
</organism>
<dbReference type="InterPro" id="IPR050306">
    <property type="entry name" value="PfkB_Carbo_kinase"/>
</dbReference>
<comment type="similarity">
    <text evidence="1">Belongs to the carbohydrate kinase PfkB family.</text>
</comment>
<dbReference type="PROSITE" id="PS00584">
    <property type="entry name" value="PFKB_KINASES_2"/>
    <property type="match status" value="1"/>
</dbReference>
<dbReference type="Pfam" id="PF00294">
    <property type="entry name" value="PfkB"/>
    <property type="match status" value="1"/>
</dbReference>
<dbReference type="InterPro" id="IPR002173">
    <property type="entry name" value="Carboh/pur_kinase_PfkB_CS"/>
</dbReference>
<dbReference type="Proteomes" id="UP000294958">
    <property type="component" value="Unassembled WGS sequence"/>
</dbReference>
<dbReference type="SUPFAM" id="SSF53613">
    <property type="entry name" value="Ribokinase-like"/>
    <property type="match status" value="1"/>
</dbReference>
<dbReference type="PANTHER" id="PTHR43085:SF57">
    <property type="entry name" value="CARBOHYDRATE KINASE PFKB DOMAIN-CONTAINING PROTEIN"/>
    <property type="match status" value="1"/>
</dbReference>
<feature type="domain" description="Carbohydrate kinase PfkB" evidence="4">
    <location>
        <begin position="33"/>
        <end position="300"/>
    </location>
</feature>
<evidence type="ECO:0000256" key="2">
    <source>
        <dbReference type="ARBA" id="ARBA00022679"/>
    </source>
</evidence>